<dbReference type="Pfam" id="PF08240">
    <property type="entry name" value="ADH_N"/>
    <property type="match status" value="1"/>
</dbReference>
<evidence type="ECO:0000256" key="2">
    <source>
        <dbReference type="ARBA" id="ARBA00023002"/>
    </source>
</evidence>
<dbReference type="InterPro" id="IPR013154">
    <property type="entry name" value="ADH-like_N"/>
</dbReference>
<dbReference type="RefSeq" id="WP_326837001.1">
    <property type="nucleotide sequence ID" value="NZ_CP142149.1"/>
</dbReference>
<accession>A0ABZ1IKA3</accession>
<name>A0ABZ1IKA3_9PSEU</name>
<evidence type="ECO:0000259" key="4">
    <source>
        <dbReference type="Pfam" id="PF08240"/>
    </source>
</evidence>
<sequence>MTETMRAAVYHGRHDVRIEEVPVPRPAAGEVLLAVRRSGICGSDATEWAAGPKQVPFTSPHPGSGHVGPMIIGHEFVGEVVSGGSGFAAGDLVAAGAGVSCGQCDRCGEGRTNLCRRYYTLGLNAPGGLAEYVAAPASMLRPVPDGLSLDHAGLAQPLAVGLHAARRAGVRPGDSVVVIGAGAIGSFVLAGLRHLSDNEVTVLDFAGDKLDRATRLGAAHVVDAAGDVVAAVRERTGGRGADVVIEASGAPGQFENAVRMVTDGGRVLAVGLPKQAPTVDLFSLVLREITVESTVAHVCGEDVAPALEILAEGVLGAELLDSVIGLDDLTEHGLARLAAGAVDGKVLIDPGRRS</sequence>
<evidence type="ECO:0000313" key="6">
    <source>
        <dbReference type="Proteomes" id="UP001330812"/>
    </source>
</evidence>
<keyword evidence="6" id="KW-1185">Reference proteome</keyword>
<dbReference type="Pfam" id="PF00107">
    <property type="entry name" value="ADH_zinc_N"/>
    <property type="match status" value="1"/>
</dbReference>
<dbReference type="SUPFAM" id="SSF50129">
    <property type="entry name" value="GroES-like"/>
    <property type="match status" value="1"/>
</dbReference>
<dbReference type="InterPro" id="IPR011032">
    <property type="entry name" value="GroES-like_sf"/>
</dbReference>
<dbReference type="Proteomes" id="UP001330812">
    <property type="component" value="Chromosome"/>
</dbReference>
<protein>
    <submittedName>
        <fullName evidence="5">Alcohol dehydrogenase catalytic domain-containing protein</fullName>
    </submittedName>
</protein>
<evidence type="ECO:0000259" key="3">
    <source>
        <dbReference type="Pfam" id="PF00107"/>
    </source>
</evidence>
<dbReference type="InterPro" id="IPR036291">
    <property type="entry name" value="NAD(P)-bd_dom_sf"/>
</dbReference>
<proteinExistence type="predicted"/>
<dbReference type="EMBL" id="CP142149">
    <property type="protein sequence ID" value="WSE34203.1"/>
    <property type="molecule type" value="Genomic_DNA"/>
</dbReference>
<gene>
    <name evidence="5" type="ORF">VSH64_19210</name>
</gene>
<dbReference type="PANTHER" id="PTHR43401:SF2">
    <property type="entry name" value="L-THREONINE 3-DEHYDROGENASE"/>
    <property type="match status" value="1"/>
</dbReference>
<dbReference type="InterPro" id="IPR050129">
    <property type="entry name" value="Zn_alcohol_dh"/>
</dbReference>
<dbReference type="PANTHER" id="PTHR43401">
    <property type="entry name" value="L-THREONINE 3-DEHYDROGENASE"/>
    <property type="match status" value="1"/>
</dbReference>
<evidence type="ECO:0000256" key="1">
    <source>
        <dbReference type="ARBA" id="ARBA00001947"/>
    </source>
</evidence>
<reference evidence="5 6" key="1">
    <citation type="journal article" date="2015" name="Int. J. Syst. Evol. Microbiol.">
        <title>Amycolatopsis rhabdoformis sp. nov., an actinomycete isolated from a tropical forest soil.</title>
        <authorList>
            <person name="Souza W.R."/>
            <person name="Silva R.E."/>
            <person name="Goodfellow M."/>
            <person name="Busarakam K."/>
            <person name="Figueiro F.S."/>
            <person name="Ferreira D."/>
            <person name="Rodrigues-Filho E."/>
            <person name="Moraes L.A.B."/>
            <person name="Zucchi T.D."/>
        </authorList>
    </citation>
    <scope>NUCLEOTIDE SEQUENCE [LARGE SCALE GENOMIC DNA]</scope>
    <source>
        <strain evidence="5 6">NCIMB 14900</strain>
    </source>
</reference>
<feature type="domain" description="Alcohol dehydrogenase-like C-terminal" evidence="3">
    <location>
        <begin position="183"/>
        <end position="311"/>
    </location>
</feature>
<feature type="domain" description="Alcohol dehydrogenase-like N-terminal" evidence="4">
    <location>
        <begin position="28"/>
        <end position="145"/>
    </location>
</feature>
<dbReference type="Gene3D" id="3.90.180.10">
    <property type="entry name" value="Medium-chain alcohol dehydrogenases, catalytic domain"/>
    <property type="match status" value="1"/>
</dbReference>
<evidence type="ECO:0000313" key="5">
    <source>
        <dbReference type="EMBL" id="WSE34203.1"/>
    </source>
</evidence>
<dbReference type="InterPro" id="IPR013149">
    <property type="entry name" value="ADH-like_C"/>
</dbReference>
<dbReference type="SUPFAM" id="SSF51735">
    <property type="entry name" value="NAD(P)-binding Rossmann-fold domains"/>
    <property type="match status" value="1"/>
</dbReference>
<dbReference type="Gene3D" id="3.40.50.720">
    <property type="entry name" value="NAD(P)-binding Rossmann-like Domain"/>
    <property type="match status" value="1"/>
</dbReference>
<keyword evidence="2" id="KW-0560">Oxidoreductase</keyword>
<comment type="cofactor">
    <cofactor evidence="1">
        <name>Zn(2+)</name>
        <dbReference type="ChEBI" id="CHEBI:29105"/>
    </cofactor>
</comment>
<organism evidence="5 6">
    <name type="scientific">Amycolatopsis rhabdoformis</name>
    <dbReference type="NCBI Taxonomy" id="1448059"/>
    <lineage>
        <taxon>Bacteria</taxon>
        <taxon>Bacillati</taxon>
        <taxon>Actinomycetota</taxon>
        <taxon>Actinomycetes</taxon>
        <taxon>Pseudonocardiales</taxon>
        <taxon>Pseudonocardiaceae</taxon>
        <taxon>Amycolatopsis</taxon>
    </lineage>
</organism>